<comment type="caution">
    <text evidence="11">The sequence shown here is derived from an EMBL/GenBank/DDBJ whole genome shotgun (WGS) entry which is preliminary data.</text>
</comment>
<feature type="transmembrane region" description="Helical" evidence="9">
    <location>
        <begin position="60"/>
        <end position="78"/>
    </location>
</feature>
<dbReference type="Gene3D" id="1.20.1110.10">
    <property type="entry name" value="Calcium-transporting ATPase, transmembrane domain"/>
    <property type="match status" value="1"/>
</dbReference>
<proteinExistence type="inferred from homology"/>
<dbReference type="InterPro" id="IPR050510">
    <property type="entry name" value="Cation_transp_ATPase_P-type"/>
</dbReference>
<comment type="subcellular location">
    <subcellularLocation>
        <location evidence="1">Membrane</location>
        <topology evidence="1">Multi-pass membrane protein</topology>
    </subcellularLocation>
</comment>
<feature type="transmembrane region" description="Helical" evidence="9">
    <location>
        <begin position="791"/>
        <end position="808"/>
    </location>
</feature>
<keyword evidence="6" id="KW-1278">Translocase</keyword>
<dbReference type="PRINTS" id="PR00119">
    <property type="entry name" value="CATATPASE"/>
</dbReference>
<evidence type="ECO:0000313" key="12">
    <source>
        <dbReference type="Proteomes" id="UP000229098"/>
    </source>
</evidence>
<evidence type="ECO:0000256" key="2">
    <source>
        <dbReference type="ARBA" id="ARBA00005675"/>
    </source>
</evidence>
<feature type="transmembrane region" description="Helical" evidence="9">
    <location>
        <begin position="685"/>
        <end position="710"/>
    </location>
</feature>
<dbReference type="SUPFAM" id="SSF81660">
    <property type="entry name" value="Metal cation-transporting ATPase, ATP-binding domain N"/>
    <property type="match status" value="1"/>
</dbReference>
<evidence type="ECO:0000256" key="3">
    <source>
        <dbReference type="ARBA" id="ARBA00022692"/>
    </source>
</evidence>
<dbReference type="PANTHER" id="PTHR43294">
    <property type="entry name" value="SODIUM/POTASSIUM-TRANSPORTING ATPASE SUBUNIT ALPHA"/>
    <property type="match status" value="1"/>
</dbReference>
<dbReference type="NCBIfam" id="TIGR01494">
    <property type="entry name" value="ATPase_P-type"/>
    <property type="match status" value="2"/>
</dbReference>
<dbReference type="Gene3D" id="3.40.50.1000">
    <property type="entry name" value="HAD superfamily/HAD-like"/>
    <property type="match status" value="1"/>
</dbReference>
<dbReference type="Gene3D" id="3.40.1110.10">
    <property type="entry name" value="Calcium-transporting ATPase, cytoplasmic domain N"/>
    <property type="match status" value="1"/>
</dbReference>
<dbReference type="GO" id="GO:0006883">
    <property type="term" value="P:intracellular sodium ion homeostasis"/>
    <property type="evidence" value="ECO:0007669"/>
    <property type="project" value="TreeGrafter"/>
</dbReference>
<dbReference type="EMBL" id="PFEF01000010">
    <property type="protein sequence ID" value="PJE64120.1"/>
    <property type="molecule type" value="Genomic_DNA"/>
</dbReference>
<dbReference type="PROSITE" id="PS00154">
    <property type="entry name" value="ATPASE_E1_E2"/>
    <property type="match status" value="1"/>
</dbReference>
<evidence type="ECO:0000313" key="11">
    <source>
        <dbReference type="EMBL" id="PJE64120.1"/>
    </source>
</evidence>
<evidence type="ECO:0000256" key="7">
    <source>
        <dbReference type="ARBA" id="ARBA00022989"/>
    </source>
</evidence>
<feature type="transmembrane region" description="Helical" evidence="9">
    <location>
        <begin position="757"/>
        <end position="779"/>
    </location>
</feature>
<keyword evidence="5" id="KW-0067">ATP-binding</keyword>
<dbReference type="InterPro" id="IPR001757">
    <property type="entry name" value="P_typ_ATPase"/>
</dbReference>
<dbReference type="SUPFAM" id="SSF56784">
    <property type="entry name" value="HAD-like"/>
    <property type="match status" value="1"/>
</dbReference>
<dbReference type="InterPro" id="IPR023214">
    <property type="entry name" value="HAD_sf"/>
</dbReference>
<dbReference type="GO" id="GO:1990573">
    <property type="term" value="P:potassium ion import across plasma membrane"/>
    <property type="evidence" value="ECO:0007669"/>
    <property type="project" value="TreeGrafter"/>
</dbReference>
<dbReference type="SUPFAM" id="SSF81665">
    <property type="entry name" value="Calcium ATPase, transmembrane domain M"/>
    <property type="match status" value="1"/>
</dbReference>
<dbReference type="InterPro" id="IPR018303">
    <property type="entry name" value="ATPase_P-typ_P_site"/>
</dbReference>
<evidence type="ECO:0000256" key="1">
    <source>
        <dbReference type="ARBA" id="ARBA00004141"/>
    </source>
</evidence>
<evidence type="ECO:0000256" key="6">
    <source>
        <dbReference type="ARBA" id="ARBA00022967"/>
    </source>
</evidence>
<dbReference type="InterPro" id="IPR036412">
    <property type="entry name" value="HAD-like_sf"/>
</dbReference>
<dbReference type="Gene3D" id="2.70.150.10">
    <property type="entry name" value="Calcium-transporting ATPase, cytoplasmic transduction domain A"/>
    <property type="match status" value="1"/>
</dbReference>
<dbReference type="GO" id="GO:0005391">
    <property type="term" value="F:P-type sodium:potassium-exchanging transporter activity"/>
    <property type="evidence" value="ECO:0007669"/>
    <property type="project" value="TreeGrafter"/>
</dbReference>
<dbReference type="SFLD" id="SFLDG00002">
    <property type="entry name" value="C1.7:_P-type_atpase_like"/>
    <property type="match status" value="1"/>
</dbReference>
<dbReference type="InterPro" id="IPR023298">
    <property type="entry name" value="ATPase_P-typ_TM_dom_sf"/>
</dbReference>
<feature type="transmembrane region" description="Helical" evidence="9">
    <location>
        <begin position="241"/>
        <end position="262"/>
    </location>
</feature>
<dbReference type="PANTHER" id="PTHR43294:SF20">
    <property type="entry name" value="P-TYPE ATPASE"/>
    <property type="match status" value="1"/>
</dbReference>
<protein>
    <recommendedName>
        <fullName evidence="10">Cation-transporting P-type ATPase N-terminal domain-containing protein</fullName>
    </recommendedName>
</protein>
<feature type="transmembrane region" description="Helical" evidence="9">
    <location>
        <begin position="274"/>
        <end position="299"/>
    </location>
</feature>
<feature type="transmembrane region" description="Helical" evidence="9">
    <location>
        <begin position="84"/>
        <end position="101"/>
    </location>
</feature>
<accession>A0A2M8KW32</accession>
<gene>
    <name evidence="11" type="ORF">COU90_04595</name>
</gene>
<dbReference type="SFLD" id="SFLDS00003">
    <property type="entry name" value="Haloacid_Dehalogenase"/>
    <property type="match status" value="1"/>
</dbReference>
<evidence type="ECO:0000256" key="4">
    <source>
        <dbReference type="ARBA" id="ARBA00022741"/>
    </source>
</evidence>
<dbReference type="GO" id="GO:0030007">
    <property type="term" value="P:intracellular potassium ion homeostasis"/>
    <property type="evidence" value="ECO:0007669"/>
    <property type="project" value="TreeGrafter"/>
</dbReference>
<dbReference type="InterPro" id="IPR006068">
    <property type="entry name" value="ATPase_P-typ_cation-transptr_C"/>
</dbReference>
<dbReference type="InterPro" id="IPR044492">
    <property type="entry name" value="P_typ_ATPase_HD_dom"/>
</dbReference>
<dbReference type="Pfam" id="PF13246">
    <property type="entry name" value="Cation_ATPase"/>
    <property type="match status" value="1"/>
</dbReference>
<dbReference type="GO" id="GO:0016887">
    <property type="term" value="F:ATP hydrolysis activity"/>
    <property type="evidence" value="ECO:0007669"/>
    <property type="project" value="InterPro"/>
</dbReference>
<keyword evidence="4" id="KW-0547">Nucleotide-binding</keyword>
<evidence type="ECO:0000259" key="10">
    <source>
        <dbReference type="SMART" id="SM00831"/>
    </source>
</evidence>
<dbReference type="GO" id="GO:0005886">
    <property type="term" value="C:plasma membrane"/>
    <property type="evidence" value="ECO:0007669"/>
    <property type="project" value="TreeGrafter"/>
</dbReference>
<organism evidence="11 12">
    <name type="scientific">Candidatus Ryanbacteria bacterium CG10_big_fil_rev_8_21_14_0_10_43_42</name>
    <dbReference type="NCBI Taxonomy" id="1974864"/>
    <lineage>
        <taxon>Bacteria</taxon>
        <taxon>Candidatus Ryaniibacteriota</taxon>
    </lineage>
</organism>
<dbReference type="GO" id="GO:0036376">
    <property type="term" value="P:sodium ion export across plasma membrane"/>
    <property type="evidence" value="ECO:0007669"/>
    <property type="project" value="TreeGrafter"/>
</dbReference>
<keyword evidence="8 9" id="KW-0472">Membrane</keyword>
<feature type="domain" description="Cation-transporting P-type ATPase N-terminal" evidence="10">
    <location>
        <begin position="6"/>
        <end position="80"/>
    </location>
</feature>
<dbReference type="Pfam" id="PF00122">
    <property type="entry name" value="E1-E2_ATPase"/>
    <property type="match status" value="1"/>
</dbReference>
<dbReference type="Pfam" id="PF00689">
    <property type="entry name" value="Cation_ATPase_C"/>
    <property type="match status" value="1"/>
</dbReference>
<dbReference type="GO" id="GO:0005524">
    <property type="term" value="F:ATP binding"/>
    <property type="evidence" value="ECO:0007669"/>
    <property type="project" value="UniProtKB-KW"/>
</dbReference>
<dbReference type="SUPFAM" id="SSF81653">
    <property type="entry name" value="Calcium ATPase, transduction domain A"/>
    <property type="match status" value="1"/>
</dbReference>
<name>A0A2M8KW32_9BACT</name>
<evidence type="ECO:0000256" key="9">
    <source>
        <dbReference type="SAM" id="Phobius"/>
    </source>
</evidence>
<dbReference type="AlphaFoldDB" id="A0A2M8KW32"/>
<feature type="transmembrane region" description="Helical" evidence="9">
    <location>
        <begin position="820"/>
        <end position="845"/>
    </location>
</feature>
<keyword evidence="3 9" id="KW-0812">Transmembrane</keyword>
<comment type="similarity">
    <text evidence="2">Belongs to the cation transport ATPase (P-type) (TC 3.A.3) family. Type IIA subfamily.</text>
</comment>
<dbReference type="InterPro" id="IPR008250">
    <property type="entry name" value="ATPase_P-typ_transduc_dom_A_sf"/>
</dbReference>
<evidence type="ECO:0000256" key="8">
    <source>
        <dbReference type="ARBA" id="ARBA00023136"/>
    </source>
</evidence>
<feature type="transmembrane region" description="Helical" evidence="9">
    <location>
        <begin position="857"/>
        <end position="876"/>
    </location>
</feature>
<dbReference type="PRINTS" id="PR00120">
    <property type="entry name" value="HATPASE"/>
</dbReference>
<dbReference type="GO" id="GO:1902600">
    <property type="term" value="P:proton transmembrane transport"/>
    <property type="evidence" value="ECO:0007669"/>
    <property type="project" value="TreeGrafter"/>
</dbReference>
<dbReference type="SFLD" id="SFLDF00027">
    <property type="entry name" value="p-type_atpase"/>
    <property type="match status" value="1"/>
</dbReference>
<feature type="transmembrane region" description="Helical" evidence="9">
    <location>
        <begin position="716"/>
        <end position="736"/>
    </location>
</feature>
<dbReference type="InterPro" id="IPR004014">
    <property type="entry name" value="ATPase_P-typ_cation-transptr_N"/>
</dbReference>
<dbReference type="SMART" id="SM00831">
    <property type="entry name" value="Cation_ATPase_N"/>
    <property type="match status" value="1"/>
</dbReference>
<evidence type="ECO:0000256" key="5">
    <source>
        <dbReference type="ARBA" id="ARBA00022840"/>
    </source>
</evidence>
<reference evidence="12" key="1">
    <citation type="submission" date="2017-09" db="EMBL/GenBank/DDBJ databases">
        <title>Depth-based differentiation of microbial function through sediment-hosted aquifers and enrichment of novel symbionts in the deep terrestrial subsurface.</title>
        <authorList>
            <person name="Probst A.J."/>
            <person name="Ladd B."/>
            <person name="Jarett J.K."/>
            <person name="Geller-Mcgrath D.E."/>
            <person name="Sieber C.M.K."/>
            <person name="Emerson J.B."/>
            <person name="Anantharaman K."/>
            <person name="Thomas B.C."/>
            <person name="Malmstrom R."/>
            <person name="Stieglmeier M."/>
            <person name="Klingl A."/>
            <person name="Woyke T."/>
            <person name="Ryan C.M."/>
            <person name="Banfield J.F."/>
        </authorList>
    </citation>
    <scope>NUCLEOTIDE SEQUENCE [LARGE SCALE GENOMIC DNA]</scope>
</reference>
<dbReference type="Proteomes" id="UP000229098">
    <property type="component" value="Unassembled WGS sequence"/>
</dbReference>
<sequence length="890" mass="97367">MQNKKEWHTISEKDIKQLLEVDVHAGLSSQEAARRLARWGENRITKKQEFRLLSIIWHQFKNPLIIILMGAGGISFFLGEYTDATIIFLTIVVNAFVGVIQEGRASRAFAKLQEHVTKHAVVLRGGHEQQIESAQIVPGDVVVLRTGDSVPADARIMEARNVRVNESALTGEWIDIDKMPGVVPPETHLTDRTNMVWAGTLMEDGWARVLVVNTANDTQFGKISLLVGETRKVRTPLQKSMASLAKTISMFVLATVILIFFLGVLRGQSVAEMFITSVAIAVAAVPEGLPIAVTVILALGMERILKRGGLVKKLTAAETLGSTSIILTDKTGTLTQGRMQVSAVQTAFHLFQKKPAGDTPIEHTGNTFALHIGVFTSDAFIENPEADLAEWQVRGTPTDKALLLAGIQGGVRLTDALLKEPKLDFLPFESERRFAASLHKGIKTGTTLYVTGAPELILAHAARVQMEKSTTILSKIRCGFLREEYERMTSDGNRVVAVGFKKETMSVIPSDSGEELLEGLTFVGFIAFHDPLRPDAAESIALAKQAGLRPIIMTGDHKLTARKIGQEIGIDVDSQIVLEGKDLEAMDDETLQARAPDIGVYARVLPHQKLRIAEAWQRRGAIVAMTGDGVNDAPALKRADVGVALGSGTEVAKEAADVVLLENSFAALVAAIKQGRVIVDNLRKVITFVFATGFTEIILVGGALLFGFPLPVLASQILWTNLVGEGLLNFAFALEPEEDDVMKQKPRKGGHIITREMWFLILVIGVVTDVLLFGLFLFLSRLGYTIENIRTIMFVGLTVDSLFFAYSLRSLRRPFWRIRAFSNPFFLFAFALSVALLLSVFYIPALGELLSVTTLDSLEVGLIVALGIIDVILIEVGKRYIRRKSAIGGK</sequence>
<dbReference type="Pfam" id="PF08282">
    <property type="entry name" value="Hydrolase_3"/>
    <property type="match status" value="1"/>
</dbReference>
<keyword evidence="7 9" id="KW-1133">Transmembrane helix</keyword>
<dbReference type="Pfam" id="PF00690">
    <property type="entry name" value="Cation_ATPase_N"/>
    <property type="match status" value="1"/>
</dbReference>
<dbReference type="InterPro" id="IPR059000">
    <property type="entry name" value="ATPase_P-type_domA"/>
</dbReference>
<dbReference type="InterPro" id="IPR023299">
    <property type="entry name" value="ATPase_P-typ_cyto_dom_N"/>
</dbReference>